<evidence type="ECO:0000313" key="5">
    <source>
        <dbReference type="Proteomes" id="UP000596092"/>
    </source>
</evidence>
<gene>
    <name evidence="4" type="ORF">HP555_13915</name>
</gene>
<dbReference type="PANTHER" id="PTHR45586:SF16">
    <property type="entry name" value="DOMAIN PROTEIN, PUTATIVE-RELATED"/>
    <property type="match status" value="1"/>
</dbReference>
<keyword evidence="2 3" id="KW-0802">TPR repeat</keyword>
<dbReference type="PROSITE" id="PS50005">
    <property type="entry name" value="TPR"/>
    <property type="match status" value="4"/>
</dbReference>
<dbReference type="EMBL" id="CP054140">
    <property type="protein sequence ID" value="QQG66882.1"/>
    <property type="molecule type" value="Genomic_DNA"/>
</dbReference>
<feature type="repeat" description="TPR" evidence="3">
    <location>
        <begin position="498"/>
        <end position="531"/>
    </location>
</feature>
<dbReference type="SMART" id="SM00028">
    <property type="entry name" value="TPR"/>
    <property type="match status" value="10"/>
</dbReference>
<dbReference type="Gene3D" id="1.25.40.10">
    <property type="entry name" value="Tetratricopeptide repeat domain"/>
    <property type="match status" value="6"/>
</dbReference>
<dbReference type="Pfam" id="PF13432">
    <property type="entry name" value="TPR_16"/>
    <property type="match status" value="3"/>
</dbReference>
<feature type="repeat" description="TPR" evidence="3">
    <location>
        <begin position="225"/>
        <end position="258"/>
    </location>
</feature>
<dbReference type="InterPro" id="IPR051012">
    <property type="entry name" value="CellSynth/LPSAsmb/PSIAsmb"/>
</dbReference>
<proteinExistence type="predicted"/>
<dbReference type="RefSeq" id="WP_199263170.1">
    <property type="nucleotide sequence ID" value="NZ_CP054140.1"/>
</dbReference>
<organism evidence="4 5">
    <name type="scientific">Desulfobulbus oligotrophicus</name>
    <dbReference type="NCBI Taxonomy" id="1909699"/>
    <lineage>
        <taxon>Bacteria</taxon>
        <taxon>Pseudomonadati</taxon>
        <taxon>Thermodesulfobacteriota</taxon>
        <taxon>Desulfobulbia</taxon>
        <taxon>Desulfobulbales</taxon>
        <taxon>Desulfobulbaceae</taxon>
        <taxon>Desulfobulbus</taxon>
    </lineage>
</organism>
<dbReference type="AlphaFoldDB" id="A0A7T5VFD2"/>
<keyword evidence="5" id="KW-1185">Reference proteome</keyword>
<protein>
    <submittedName>
        <fullName evidence="4">Tetratricopeptide repeat protein</fullName>
    </submittedName>
</protein>
<keyword evidence="1" id="KW-0677">Repeat</keyword>
<evidence type="ECO:0000256" key="2">
    <source>
        <dbReference type="ARBA" id="ARBA00022803"/>
    </source>
</evidence>
<dbReference type="Proteomes" id="UP000596092">
    <property type="component" value="Chromosome"/>
</dbReference>
<dbReference type="InterPro" id="IPR011990">
    <property type="entry name" value="TPR-like_helical_dom_sf"/>
</dbReference>
<dbReference type="InterPro" id="IPR019734">
    <property type="entry name" value="TPR_rpt"/>
</dbReference>
<feature type="repeat" description="TPR" evidence="3">
    <location>
        <begin position="532"/>
        <end position="565"/>
    </location>
</feature>
<reference evidence="4 5" key="1">
    <citation type="submission" date="2020-05" db="EMBL/GenBank/DDBJ databases">
        <title>Complete genome of Desulfobulbus oligotrophicus.</title>
        <authorList>
            <person name="Podar M."/>
        </authorList>
    </citation>
    <scope>NUCLEOTIDE SEQUENCE [LARGE SCALE GENOMIC DNA]</scope>
    <source>
        <strain evidence="4 5">Prop6</strain>
    </source>
</reference>
<dbReference type="SUPFAM" id="SSF48452">
    <property type="entry name" value="TPR-like"/>
    <property type="match status" value="3"/>
</dbReference>
<feature type="repeat" description="TPR" evidence="3">
    <location>
        <begin position="429"/>
        <end position="462"/>
    </location>
</feature>
<evidence type="ECO:0000256" key="1">
    <source>
        <dbReference type="ARBA" id="ARBA00022737"/>
    </source>
</evidence>
<evidence type="ECO:0000313" key="4">
    <source>
        <dbReference type="EMBL" id="QQG66882.1"/>
    </source>
</evidence>
<dbReference type="KEGG" id="dog:HP555_13915"/>
<dbReference type="Pfam" id="PF14559">
    <property type="entry name" value="TPR_19"/>
    <property type="match status" value="3"/>
</dbReference>
<sequence>MQRMLMLRLNRIFLYSIVPVLSCLVFLLGACQTKKEALPDRQQITRTAGEADYACSYFYFLWGRHAELLLRFEEALEFYQKALICDEEAEFISEKIPVLLLRLERTDEAVTWLQRYLALYPDKTAMRMLYAKALSEQNKTVEAMQQYQLISDRHPRDPAILLLLAEMYLSADQTGEAKKILDQVLSEDQESYPAQLLMARLYQAEGEVDEAVAAFQKVLERHDSIEVQMELGELFIKNERYDEAAALYERLVAENDLNESVRLALIHVYLLQKKDALALTELNRLKKYVDQPRRVDLIIARLYAKQQQYDKAIAVLEKIVEKENPAEARYLLALLLAHQQKYEQALKHVRLVDRKSPEYLEALFLHVRILKEQNKVAEAKALLKSHLNTPEYRNAELYILLAALYQLEDRTDQGKKVLQQGLKIFPNDENLLYEYGLILEDSGEHSAALAVMQRIIAFQPDNAAALNFVGFSWADKKINLNQALDYIQRAIRLKPDNGYIRDSLGWVYFRLGKLDQAIIELETAARLSPEDAVILEHLADVYLEKGRLKDALDTYTKALELDLDEEEQSRIQEKIRILERQGSQ</sequence>
<evidence type="ECO:0000256" key="3">
    <source>
        <dbReference type="PROSITE-ProRule" id="PRU00339"/>
    </source>
</evidence>
<dbReference type="PROSITE" id="PS51257">
    <property type="entry name" value="PROKAR_LIPOPROTEIN"/>
    <property type="match status" value="1"/>
</dbReference>
<dbReference type="PANTHER" id="PTHR45586">
    <property type="entry name" value="TPR REPEAT-CONTAINING PROTEIN PA4667"/>
    <property type="match status" value="1"/>
</dbReference>
<accession>A0A7T5VFD2</accession>
<name>A0A7T5VFD2_9BACT</name>